<gene>
    <name evidence="3" type="ORF">K435DRAFT_602551</name>
</gene>
<name>A0A4S8LX29_DENBC</name>
<dbReference type="PANTHER" id="PTHR47718:SF3">
    <property type="entry name" value="PROTEIN FAR1-RELATED SEQUENCE 5-LIKE"/>
    <property type="match status" value="1"/>
</dbReference>
<protein>
    <recommendedName>
        <fullName evidence="2">MULE transposase domain-containing protein</fullName>
    </recommendedName>
</protein>
<evidence type="ECO:0000259" key="2">
    <source>
        <dbReference type="Pfam" id="PF10551"/>
    </source>
</evidence>
<feature type="non-terminal residue" evidence="3">
    <location>
        <position position="1"/>
    </location>
</feature>
<proteinExistence type="predicted"/>
<evidence type="ECO:0000313" key="3">
    <source>
        <dbReference type="EMBL" id="THU93981.1"/>
    </source>
</evidence>
<dbReference type="AlphaFoldDB" id="A0A4S8LX29"/>
<reference evidence="3 4" key="1">
    <citation type="journal article" date="2019" name="Nat. Ecol. Evol.">
        <title>Megaphylogeny resolves global patterns of mushroom evolution.</title>
        <authorList>
            <person name="Varga T."/>
            <person name="Krizsan K."/>
            <person name="Foldi C."/>
            <person name="Dima B."/>
            <person name="Sanchez-Garcia M."/>
            <person name="Sanchez-Ramirez S."/>
            <person name="Szollosi G.J."/>
            <person name="Szarkandi J.G."/>
            <person name="Papp V."/>
            <person name="Albert L."/>
            <person name="Andreopoulos W."/>
            <person name="Angelini C."/>
            <person name="Antonin V."/>
            <person name="Barry K.W."/>
            <person name="Bougher N.L."/>
            <person name="Buchanan P."/>
            <person name="Buyck B."/>
            <person name="Bense V."/>
            <person name="Catcheside P."/>
            <person name="Chovatia M."/>
            <person name="Cooper J."/>
            <person name="Damon W."/>
            <person name="Desjardin D."/>
            <person name="Finy P."/>
            <person name="Geml J."/>
            <person name="Haridas S."/>
            <person name="Hughes K."/>
            <person name="Justo A."/>
            <person name="Karasinski D."/>
            <person name="Kautmanova I."/>
            <person name="Kiss B."/>
            <person name="Kocsube S."/>
            <person name="Kotiranta H."/>
            <person name="LaButti K.M."/>
            <person name="Lechner B.E."/>
            <person name="Liimatainen K."/>
            <person name="Lipzen A."/>
            <person name="Lukacs Z."/>
            <person name="Mihaltcheva S."/>
            <person name="Morgado L.N."/>
            <person name="Niskanen T."/>
            <person name="Noordeloos M.E."/>
            <person name="Ohm R.A."/>
            <person name="Ortiz-Santana B."/>
            <person name="Ovrebo C."/>
            <person name="Racz N."/>
            <person name="Riley R."/>
            <person name="Savchenko A."/>
            <person name="Shiryaev A."/>
            <person name="Soop K."/>
            <person name="Spirin V."/>
            <person name="Szebenyi C."/>
            <person name="Tomsovsky M."/>
            <person name="Tulloss R.E."/>
            <person name="Uehling J."/>
            <person name="Grigoriev I.V."/>
            <person name="Vagvolgyi C."/>
            <person name="Papp T."/>
            <person name="Martin F.M."/>
            <person name="Miettinen O."/>
            <person name="Hibbett D.S."/>
            <person name="Nagy L.G."/>
        </authorList>
    </citation>
    <scope>NUCLEOTIDE SEQUENCE [LARGE SCALE GENOMIC DNA]</scope>
    <source>
        <strain evidence="3 4">CBS 962.96</strain>
    </source>
</reference>
<evidence type="ECO:0000256" key="1">
    <source>
        <dbReference type="SAM" id="MobiDB-lite"/>
    </source>
</evidence>
<dbReference type="PANTHER" id="PTHR47718">
    <property type="entry name" value="OS01G0519700 PROTEIN"/>
    <property type="match status" value="1"/>
</dbReference>
<dbReference type="OrthoDB" id="2402896at2759"/>
<organism evidence="3 4">
    <name type="scientific">Dendrothele bispora (strain CBS 962.96)</name>
    <dbReference type="NCBI Taxonomy" id="1314807"/>
    <lineage>
        <taxon>Eukaryota</taxon>
        <taxon>Fungi</taxon>
        <taxon>Dikarya</taxon>
        <taxon>Basidiomycota</taxon>
        <taxon>Agaricomycotina</taxon>
        <taxon>Agaricomycetes</taxon>
        <taxon>Agaricomycetidae</taxon>
        <taxon>Agaricales</taxon>
        <taxon>Agaricales incertae sedis</taxon>
        <taxon>Dendrothele</taxon>
    </lineage>
</organism>
<feature type="non-terminal residue" evidence="3">
    <location>
        <position position="937"/>
    </location>
</feature>
<keyword evidence="4" id="KW-1185">Reference proteome</keyword>
<dbReference type="Pfam" id="PF10551">
    <property type="entry name" value="MULE"/>
    <property type="match status" value="1"/>
</dbReference>
<dbReference type="InterPro" id="IPR018289">
    <property type="entry name" value="MULE_transposase_dom"/>
</dbReference>
<dbReference type="Proteomes" id="UP000297245">
    <property type="component" value="Unassembled WGS sequence"/>
</dbReference>
<feature type="region of interest" description="Disordered" evidence="1">
    <location>
        <begin position="444"/>
        <end position="511"/>
    </location>
</feature>
<sequence length="937" mass="106377">RAAARYSAPMAHTKFSMDFFNTLKFDHVTELDLPTIAQPGMIDSYVFIPEADFSAAATVLRTTDIVFHIMDIQPILSQLEDEFVRGNRAVRVRQRNRDCFETYHFSKIRLHSFINNFSRAVHAAKRLVQIAPTLSLPPYFLHNFLSLRILDTISGLMSSSFPIWQLVNFLDETWVLDDSLNALSELLCLRLAAISTMPLSFLFLPTDFFQTAFVAYKESEYTPNLLSLRERLRSLPSFTVGFLYWIDNHFTAYFIDSSTRVLWYGDSLGHTFDLSIASVVNWVLDGICAPLTVRPGQISSQPVNGSTGSGSCGIAAFNFVERRVTATVPWTPQTSDEIRKSMIRDLVTYHIIATQTQGASRLSYLFYGYDYNNWTTTCVDTGMNDSDQTATIYTYNDYNLFRPNHAHPIQRFVRERAPMDLSHVRTPFVDELSSHSLLPAISLSSPGTGFPSSPRDNEPIWVSSDDEKTTQSQFKKQNSSRRSPSSTPTRLRKRLSLSRSPSLTPTRHRKRLNLNCSPSIIEVSPPKLELEPETISLLTPDSSPTKIKVARERSTSLVLVSPSVKAEQGKVKTELGRLPRLSPEPGPIVIGQTFESLEQAKAFIFSAEERRGHKWVVGQTKRHNSGEIGQVTLCCNRYRAYKPTHLSHHIDPADFRHGKLGKTECFAHVNVVCDARGVWHVSIAHLDHNHERSIPIGGHALRPPTILQRDFVGKLSTASVHFLRSQSSSAMNLHGIDNSRKLEPHQFSNLLNESRRAAKDEIRALGGDVQAILHNLEAKSRTESGWRYRVKANENGTVTAIFWQSPLQMELARRYGDVLINDNSYNRVDVLYPLNTGIIIDGFNMSRNVWYCFQRNEDIDTFTWILHCYLGGDLIKRPEIFVSDRHASLIAVVHDILPFTFHIFCLHHLERNISTNLHVALGTEQWEAFKNAFWDTY</sequence>
<accession>A0A4S8LX29</accession>
<feature type="compositionally biased region" description="Low complexity" evidence="1">
    <location>
        <begin position="480"/>
        <end position="489"/>
    </location>
</feature>
<evidence type="ECO:0000313" key="4">
    <source>
        <dbReference type="Proteomes" id="UP000297245"/>
    </source>
</evidence>
<feature type="domain" description="MULE transposase" evidence="2">
    <location>
        <begin position="819"/>
        <end position="911"/>
    </location>
</feature>
<dbReference type="EMBL" id="ML179234">
    <property type="protein sequence ID" value="THU93981.1"/>
    <property type="molecule type" value="Genomic_DNA"/>
</dbReference>